<feature type="transmembrane region" description="Helical" evidence="8">
    <location>
        <begin position="347"/>
        <end position="377"/>
    </location>
</feature>
<keyword evidence="5 8" id="KW-0812">Transmembrane</keyword>
<feature type="transmembrane region" description="Helical" evidence="8">
    <location>
        <begin position="543"/>
        <end position="562"/>
    </location>
</feature>
<evidence type="ECO:0000313" key="11">
    <source>
        <dbReference type="Proteomes" id="UP000018542"/>
    </source>
</evidence>
<sequence>MTLSTPSSAPPGPAGPFDPFKRLLRRRAPSRAAPGWGLAVSLALAVLALPVLAVVYLAATPDENVWPHLASSVLPESLRQTLLLGLGTGIVTLAAGTATAWLVTMYRFPGRAALDRLLVLPLAIPTYIAAYCYADLLDYAGPVQTSLRAYFGWSTPRDYWFPSIRSLGGAILVMSAVLYPYVYLAARATFVQQSVCALEVARTLGRSPMGVFWAVAFPLARPALAAGVALVLMETLNDLGAVQHLGVESLSAAIYATWLQRSNLGGAAQLATVMLGLIVVLLAVERIARGGAKVHHTTGRYRAIPFHDIQGWRGYLAAALCSIPFLIGFVVPCLLLVHYAFGHSAAALAGGFLMAAWNSILLATLAAVVALGFALLISYAPRVAPGPATRFAVRSAGFGYALPGTVLAIGVLIPLAALDNSVDALFRTTFGVSTGLILSGSIAALVYAYVIRFLAVALGGLEAGLERISPNLDAAARALGETAGSALFRVHLPLLLPALGAAGLLVFVDALKELPATLLLRPFNFETLATHVYAFAALEQIEAGALGALAIIAAGLIPLVALHRAIAGRAGNA</sequence>
<keyword evidence="3" id="KW-1003">Cell membrane</keyword>
<evidence type="ECO:0000256" key="1">
    <source>
        <dbReference type="ARBA" id="ARBA00004429"/>
    </source>
</evidence>
<evidence type="ECO:0000259" key="9">
    <source>
        <dbReference type="PROSITE" id="PS50928"/>
    </source>
</evidence>
<feature type="transmembrane region" description="Helical" evidence="8">
    <location>
        <begin position="82"/>
        <end position="105"/>
    </location>
</feature>
<dbReference type="OrthoDB" id="9790211at2"/>
<evidence type="ECO:0000256" key="5">
    <source>
        <dbReference type="ARBA" id="ARBA00022692"/>
    </source>
</evidence>
<name>V5SA53_9HYPH</name>
<feature type="transmembrane region" description="Helical" evidence="8">
    <location>
        <begin position="159"/>
        <end position="184"/>
    </location>
</feature>
<reference evidence="10 11" key="1">
    <citation type="journal article" date="2014" name="Genome Announc.">
        <title>Complete Genome Sequence of Hyphomicrobium nitrativorans Strain NL23, a Denitrifying Bacterium Isolated from Biofilm of a Methanol-Fed Denitrification System Treating Seawater at the Montreal Biodome.</title>
        <authorList>
            <person name="Martineau C."/>
            <person name="Villeneuve C."/>
            <person name="Mauffrey F."/>
            <person name="Villemur R."/>
        </authorList>
    </citation>
    <scope>NUCLEOTIDE SEQUENCE [LARGE SCALE GENOMIC DNA]</scope>
    <source>
        <strain evidence="10">NL23</strain>
    </source>
</reference>
<feature type="domain" description="ABC transmembrane type-1" evidence="9">
    <location>
        <begin position="78"/>
        <end position="283"/>
    </location>
</feature>
<feature type="transmembrane region" description="Helical" evidence="8">
    <location>
        <begin position="266"/>
        <end position="284"/>
    </location>
</feature>
<evidence type="ECO:0000256" key="4">
    <source>
        <dbReference type="ARBA" id="ARBA00022519"/>
    </source>
</evidence>
<feature type="transmembrane region" description="Helical" evidence="8">
    <location>
        <begin position="211"/>
        <end position="233"/>
    </location>
</feature>
<dbReference type="PROSITE" id="PS50928">
    <property type="entry name" value="ABC_TM1"/>
    <property type="match status" value="2"/>
</dbReference>
<evidence type="ECO:0000256" key="8">
    <source>
        <dbReference type="RuleBase" id="RU363032"/>
    </source>
</evidence>
<feature type="transmembrane region" description="Helical" evidence="8">
    <location>
        <begin position="398"/>
        <end position="417"/>
    </location>
</feature>
<evidence type="ECO:0000313" key="10">
    <source>
        <dbReference type="EMBL" id="AHB47297.1"/>
    </source>
</evidence>
<dbReference type="Gene3D" id="1.10.3720.10">
    <property type="entry name" value="MetI-like"/>
    <property type="match status" value="2"/>
</dbReference>
<protein>
    <submittedName>
        <fullName evidence="10">Iron ABC transporter permease</fullName>
    </submittedName>
</protein>
<feature type="transmembrane region" description="Helical" evidence="8">
    <location>
        <begin position="315"/>
        <end position="341"/>
    </location>
</feature>
<evidence type="ECO:0000256" key="6">
    <source>
        <dbReference type="ARBA" id="ARBA00022989"/>
    </source>
</evidence>
<dbReference type="InterPro" id="IPR035906">
    <property type="entry name" value="MetI-like_sf"/>
</dbReference>
<keyword evidence="6 8" id="KW-1133">Transmembrane helix</keyword>
<gene>
    <name evidence="10" type="ORF">W911_01005</name>
</gene>
<dbReference type="Proteomes" id="UP000018542">
    <property type="component" value="Chromosome"/>
</dbReference>
<dbReference type="GO" id="GO:0005886">
    <property type="term" value="C:plasma membrane"/>
    <property type="evidence" value="ECO:0007669"/>
    <property type="project" value="UniProtKB-SubCell"/>
</dbReference>
<keyword evidence="4" id="KW-0997">Cell inner membrane</keyword>
<feature type="domain" description="ABC transmembrane type-1" evidence="9">
    <location>
        <begin position="356"/>
        <end position="561"/>
    </location>
</feature>
<dbReference type="RefSeq" id="WP_023785644.1">
    <property type="nucleotide sequence ID" value="NC_022997.1"/>
</dbReference>
<feature type="transmembrane region" description="Helical" evidence="8">
    <location>
        <begin position="117"/>
        <end position="139"/>
    </location>
</feature>
<dbReference type="HOGENOM" id="CLU_021838_0_2_5"/>
<comment type="similarity">
    <text evidence="8">Belongs to the binding-protein-dependent transport system permease family.</text>
</comment>
<evidence type="ECO:0000256" key="2">
    <source>
        <dbReference type="ARBA" id="ARBA00022448"/>
    </source>
</evidence>
<feature type="transmembrane region" description="Helical" evidence="8">
    <location>
        <begin position="437"/>
        <end position="465"/>
    </location>
</feature>
<evidence type="ECO:0000256" key="3">
    <source>
        <dbReference type="ARBA" id="ARBA00022475"/>
    </source>
</evidence>
<accession>V5SA53</accession>
<comment type="subcellular location">
    <subcellularLocation>
        <location evidence="1">Cell inner membrane</location>
        <topology evidence="1">Multi-pass membrane protein</topology>
    </subcellularLocation>
    <subcellularLocation>
        <location evidence="8">Cell membrane</location>
        <topology evidence="8">Multi-pass membrane protein</topology>
    </subcellularLocation>
</comment>
<dbReference type="FunFam" id="1.10.3720.10:FF:000088">
    <property type="entry name" value="Iron(III) ABC transporter, permease protein"/>
    <property type="match status" value="1"/>
</dbReference>
<dbReference type="SUPFAM" id="SSF161098">
    <property type="entry name" value="MetI-like"/>
    <property type="match status" value="2"/>
</dbReference>
<feature type="transmembrane region" description="Helical" evidence="8">
    <location>
        <begin position="486"/>
        <end position="508"/>
    </location>
</feature>
<dbReference type="AlphaFoldDB" id="V5SA53"/>
<proteinExistence type="inferred from homology"/>
<dbReference type="InterPro" id="IPR000515">
    <property type="entry name" value="MetI-like"/>
</dbReference>
<feature type="transmembrane region" description="Helical" evidence="8">
    <location>
        <begin position="35"/>
        <end position="59"/>
    </location>
</feature>
<keyword evidence="7 8" id="KW-0472">Membrane</keyword>
<keyword evidence="2 8" id="KW-0813">Transport</keyword>
<dbReference type="Pfam" id="PF00528">
    <property type="entry name" value="BPD_transp_1"/>
    <property type="match status" value="1"/>
</dbReference>
<dbReference type="PATRIC" id="fig|1029756.8.peg.214"/>
<dbReference type="STRING" id="1029756.W911_01005"/>
<dbReference type="GO" id="GO:0055085">
    <property type="term" value="P:transmembrane transport"/>
    <property type="evidence" value="ECO:0007669"/>
    <property type="project" value="InterPro"/>
</dbReference>
<dbReference type="PANTHER" id="PTHR43357">
    <property type="entry name" value="INNER MEMBRANE ABC TRANSPORTER PERMEASE PROTEIN YDCV"/>
    <property type="match status" value="1"/>
</dbReference>
<dbReference type="KEGG" id="hni:W911_01005"/>
<keyword evidence="11" id="KW-1185">Reference proteome</keyword>
<organism evidence="10 11">
    <name type="scientific">Hyphomicrobium nitrativorans NL23</name>
    <dbReference type="NCBI Taxonomy" id="1029756"/>
    <lineage>
        <taxon>Bacteria</taxon>
        <taxon>Pseudomonadati</taxon>
        <taxon>Pseudomonadota</taxon>
        <taxon>Alphaproteobacteria</taxon>
        <taxon>Hyphomicrobiales</taxon>
        <taxon>Hyphomicrobiaceae</taxon>
        <taxon>Hyphomicrobium</taxon>
    </lineage>
</organism>
<dbReference type="EMBL" id="CP006912">
    <property type="protein sequence ID" value="AHB47297.1"/>
    <property type="molecule type" value="Genomic_DNA"/>
</dbReference>
<evidence type="ECO:0000256" key="7">
    <source>
        <dbReference type="ARBA" id="ARBA00023136"/>
    </source>
</evidence>
<dbReference type="PANTHER" id="PTHR43357:SF3">
    <property type="entry name" value="FE(3+)-TRANSPORT SYSTEM PERMEASE PROTEIN FBPB 2"/>
    <property type="match status" value="1"/>
</dbReference>
<dbReference type="CDD" id="cd06261">
    <property type="entry name" value="TM_PBP2"/>
    <property type="match status" value="1"/>
</dbReference>